<keyword evidence="1" id="KW-0812">Transmembrane</keyword>
<evidence type="ECO:0000256" key="1">
    <source>
        <dbReference type="SAM" id="Phobius"/>
    </source>
</evidence>
<feature type="transmembrane region" description="Helical" evidence="1">
    <location>
        <begin position="115"/>
        <end position="135"/>
    </location>
</feature>
<name>A0ABS8Q9F8_9BURK</name>
<evidence type="ECO:0000313" key="2">
    <source>
        <dbReference type="EMBL" id="MCD2518387.1"/>
    </source>
</evidence>
<dbReference type="InterPro" id="IPR018750">
    <property type="entry name" value="DUF2306_membrane"/>
</dbReference>
<feature type="transmembrane region" description="Helical" evidence="1">
    <location>
        <begin position="155"/>
        <end position="175"/>
    </location>
</feature>
<accession>A0ABS8Q9F8</accession>
<dbReference type="RefSeq" id="WP_231059675.1">
    <property type="nucleotide sequence ID" value="NZ_JAJNOC010000007.1"/>
</dbReference>
<feature type="transmembrane region" description="Helical" evidence="1">
    <location>
        <begin position="87"/>
        <end position="109"/>
    </location>
</feature>
<keyword evidence="3" id="KW-1185">Reference proteome</keyword>
<protein>
    <submittedName>
        <fullName evidence="2">DUF2306 domain-containing protein</fullName>
    </submittedName>
</protein>
<proteinExistence type="predicted"/>
<gene>
    <name evidence="2" type="ORF">LQ564_18975</name>
</gene>
<organism evidence="2 3">
    <name type="scientific">Massilia phyllostachyos</name>
    <dbReference type="NCBI Taxonomy" id="2898585"/>
    <lineage>
        <taxon>Bacteria</taxon>
        <taxon>Pseudomonadati</taxon>
        <taxon>Pseudomonadota</taxon>
        <taxon>Betaproteobacteria</taxon>
        <taxon>Burkholderiales</taxon>
        <taxon>Oxalobacteraceae</taxon>
        <taxon>Telluria group</taxon>
        <taxon>Massilia</taxon>
    </lineage>
</organism>
<dbReference type="Proteomes" id="UP001179361">
    <property type="component" value="Unassembled WGS sequence"/>
</dbReference>
<dbReference type="Pfam" id="PF10067">
    <property type="entry name" value="DUF2306"/>
    <property type="match status" value="1"/>
</dbReference>
<keyword evidence="1" id="KW-0472">Membrane</keyword>
<feature type="transmembrane region" description="Helical" evidence="1">
    <location>
        <begin position="55"/>
        <end position="75"/>
    </location>
</feature>
<evidence type="ECO:0000313" key="3">
    <source>
        <dbReference type="Proteomes" id="UP001179361"/>
    </source>
</evidence>
<dbReference type="EMBL" id="JAJNOC010000007">
    <property type="protein sequence ID" value="MCD2518387.1"/>
    <property type="molecule type" value="Genomic_DNA"/>
</dbReference>
<reference evidence="2" key="1">
    <citation type="submission" date="2021-11" db="EMBL/GenBank/DDBJ databases">
        <title>The complete genome of Massilia sp sp. G4R7.</title>
        <authorList>
            <person name="Liu L."/>
            <person name="Yue J."/>
            <person name="Yuan J."/>
            <person name="Yang F."/>
            <person name="Li L."/>
        </authorList>
    </citation>
    <scope>NUCLEOTIDE SEQUENCE</scope>
    <source>
        <strain evidence="2">G4R7</strain>
    </source>
</reference>
<keyword evidence="1" id="KW-1133">Transmembrane helix</keyword>
<feature type="transmembrane region" description="Helical" evidence="1">
    <location>
        <begin position="15"/>
        <end position="35"/>
    </location>
</feature>
<comment type="caution">
    <text evidence="2">The sequence shown here is derived from an EMBL/GenBank/DDBJ whole genome shotgun (WGS) entry which is preliminary data.</text>
</comment>
<sequence length="203" mass="21939">MSTIARPPAAVMPRWLLYTTALFAVAVALFSYRYLAPGMQAPPMIQANAYRAPWLFIHAAGAASALLIGAFQFSTRLRARRLAAHRWLGRAYVAGCMVGGVAGLVLAIGASTGSVSTAGFGLLALAWIGTTGLAWRRVLQGRLAEHRSWMVRSFALTLSAVTLRLYLPLAFVLPFPFAASYGAIAFLCWVPNLVLAEAWLRRS</sequence>
<feature type="transmembrane region" description="Helical" evidence="1">
    <location>
        <begin position="181"/>
        <end position="200"/>
    </location>
</feature>